<keyword evidence="2" id="KW-1185">Reference proteome</keyword>
<dbReference type="HOGENOM" id="CLU_2326258_0_0_1"/>
<dbReference type="Proteomes" id="UP000030655">
    <property type="component" value="Unassembled WGS sequence"/>
</dbReference>
<evidence type="ECO:0000313" key="2">
    <source>
        <dbReference type="Proteomes" id="UP000030655"/>
    </source>
</evidence>
<name>A0A059EVY1_9MICR</name>
<reference evidence="2" key="1">
    <citation type="submission" date="2013-02" db="EMBL/GenBank/DDBJ databases">
        <authorList>
            <consortium name="The Broad Institute Genome Sequencing Platform"/>
            <person name="Cuomo C."/>
            <person name="Becnel J."/>
            <person name="Sanscrainte N."/>
            <person name="Walker B."/>
            <person name="Young S.K."/>
            <person name="Zeng Q."/>
            <person name="Gargeya S."/>
            <person name="Fitzgerald M."/>
            <person name="Haas B."/>
            <person name="Abouelleil A."/>
            <person name="Alvarado L."/>
            <person name="Arachchi H.M."/>
            <person name="Berlin A.M."/>
            <person name="Chapman S.B."/>
            <person name="Dewar J."/>
            <person name="Goldberg J."/>
            <person name="Griggs A."/>
            <person name="Gujja S."/>
            <person name="Hansen M."/>
            <person name="Howarth C."/>
            <person name="Imamovic A."/>
            <person name="Larimer J."/>
            <person name="McCowan C."/>
            <person name="Murphy C."/>
            <person name="Neiman D."/>
            <person name="Pearson M."/>
            <person name="Priest M."/>
            <person name="Roberts A."/>
            <person name="Saif S."/>
            <person name="Shea T."/>
            <person name="Sisk P."/>
            <person name="Sykes S."/>
            <person name="Wortman J."/>
            <person name="Nusbaum C."/>
            <person name="Birren B."/>
        </authorList>
    </citation>
    <scope>NUCLEOTIDE SEQUENCE [LARGE SCALE GENOMIC DNA]</scope>
    <source>
        <strain evidence="2">PRA339</strain>
    </source>
</reference>
<protein>
    <submittedName>
        <fullName evidence="1">Uncharacterized protein</fullName>
    </submittedName>
</protein>
<dbReference type="VEuPathDB" id="MicrosporidiaDB:H312_03594"/>
<gene>
    <name evidence="1" type="ORF">H312_03594</name>
</gene>
<accession>A0A059EVY1</accession>
<sequence length="99" mass="11664">MFLDSAINNVRYIAKILKDLPEYEQIEDYKQKRIPSVISDKQHCILIDKIIPEVKLCFNKISNTQQEYFLHGNPLNLIREREKVIDKAINMQPFTSPSE</sequence>
<feature type="non-terminal residue" evidence="1">
    <location>
        <position position="99"/>
    </location>
</feature>
<dbReference type="OrthoDB" id="2189383at2759"/>
<dbReference type="AlphaFoldDB" id="A0A059EVY1"/>
<reference evidence="1 2" key="2">
    <citation type="submission" date="2014-03" db="EMBL/GenBank/DDBJ databases">
        <title>The Genome Sequence of Anncaliia algerae insect isolate PRA339.</title>
        <authorList>
            <consortium name="The Broad Institute Genome Sequencing Platform"/>
            <consortium name="The Broad Institute Genome Sequencing Center for Infectious Disease"/>
            <person name="Cuomo C."/>
            <person name="Becnel J."/>
            <person name="Sanscrainte N."/>
            <person name="Walker B."/>
            <person name="Young S.K."/>
            <person name="Zeng Q."/>
            <person name="Gargeya S."/>
            <person name="Fitzgerald M."/>
            <person name="Haas B."/>
            <person name="Abouelleil A."/>
            <person name="Alvarado L."/>
            <person name="Arachchi H.M."/>
            <person name="Berlin A.M."/>
            <person name="Chapman S.B."/>
            <person name="Dewar J."/>
            <person name="Goldberg J."/>
            <person name="Griggs A."/>
            <person name="Gujja S."/>
            <person name="Hansen M."/>
            <person name="Howarth C."/>
            <person name="Imamovic A."/>
            <person name="Larimer J."/>
            <person name="McCowan C."/>
            <person name="Murphy C."/>
            <person name="Neiman D."/>
            <person name="Pearson M."/>
            <person name="Priest M."/>
            <person name="Roberts A."/>
            <person name="Saif S."/>
            <person name="Shea T."/>
            <person name="Sisk P."/>
            <person name="Sykes S."/>
            <person name="Wortman J."/>
            <person name="Nusbaum C."/>
            <person name="Birren B."/>
        </authorList>
    </citation>
    <scope>NUCLEOTIDE SEQUENCE [LARGE SCALE GENOMIC DNA]</scope>
    <source>
        <strain evidence="1 2">PRA339</strain>
    </source>
</reference>
<organism evidence="1 2">
    <name type="scientific">Anncaliia algerae PRA339</name>
    <dbReference type="NCBI Taxonomy" id="1288291"/>
    <lineage>
        <taxon>Eukaryota</taxon>
        <taxon>Fungi</taxon>
        <taxon>Fungi incertae sedis</taxon>
        <taxon>Microsporidia</taxon>
        <taxon>Tubulinosematoidea</taxon>
        <taxon>Tubulinosematidae</taxon>
        <taxon>Anncaliia</taxon>
    </lineage>
</organism>
<proteinExistence type="predicted"/>
<dbReference type="EMBL" id="KK365433">
    <property type="protein sequence ID" value="KCZ79022.1"/>
    <property type="molecule type" value="Genomic_DNA"/>
</dbReference>
<evidence type="ECO:0000313" key="1">
    <source>
        <dbReference type="EMBL" id="KCZ79022.1"/>
    </source>
</evidence>